<evidence type="ECO:0000256" key="1">
    <source>
        <dbReference type="SAM" id="Phobius"/>
    </source>
</evidence>
<feature type="transmembrane region" description="Helical" evidence="1">
    <location>
        <begin position="121"/>
        <end position="142"/>
    </location>
</feature>
<evidence type="ECO:0000313" key="2">
    <source>
        <dbReference type="EMBL" id="SDN10087.1"/>
    </source>
</evidence>
<keyword evidence="1" id="KW-0472">Membrane</keyword>
<feature type="transmembrane region" description="Helical" evidence="1">
    <location>
        <begin position="355"/>
        <end position="371"/>
    </location>
</feature>
<organism evidence="2 3">
    <name type="scientific">Streptomyces wuyuanensis</name>
    <dbReference type="NCBI Taxonomy" id="1196353"/>
    <lineage>
        <taxon>Bacteria</taxon>
        <taxon>Bacillati</taxon>
        <taxon>Actinomycetota</taxon>
        <taxon>Actinomycetes</taxon>
        <taxon>Kitasatosporales</taxon>
        <taxon>Streptomycetaceae</taxon>
        <taxon>Streptomyces</taxon>
    </lineage>
</organism>
<dbReference type="AlphaFoldDB" id="A0A1G9YM41"/>
<name>A0A1G9YM41_9ACTN</name>
<proteinExistence type="predicted"/>
<dbReference type="OrthoDB" id="3946755at2"/>
<feature type="transmembrane region" description="Helical" evidence="1">
    <location>
        <begin position="297"/>
        <end position="317"/>
    </location>
</feature>
<dbReference type="Proteomes" id="UP000199063">
    <property type="component" value="Unassembled WGS sequence"/>
</dbReference>
<gene>
    <name evidence="2" type="ORF">SAMN05444921_11916</name>
</gene>
<protein>
    <recommendedName>
        <fullName evidence="4">Dolichyl-phosphate-mannose-protein mannosyltransferase</fullName>
    </recommendedName>
</protein>
<accession>A0A1G9YM41</accession>
<dbReference type="RefSeq" id="WP_093658738.1">
    <property type="nucleotide sequence ID" value="NZ_FNHI01000019.1"/>
</dbReference>
<feature type="transmembrane region" description="Helical" evidence="1">
    <location>
        <begin position="91"/>
        <end position="109"/>
    </location>
</feature>
<sequence length="551" mass="58549">MGRSLRDTAAVLLGTVLITARGSQLGRWVVDDAAITFAYARSIDEGLGPVQQAGSPPVEGYSNPTWLALLVLGRRLGLFDHRTYFGVPDQVLYPKALGVLCTLGILIAVSRVARRLVSNSWVVVLFCGVFLAGNMSFVAWMFSGLENPLYALLATLTGAVLARALLENRLTTTGPAVVTGLLALMAALTRPDGAVLAAAYPVVVLLRVRRATLGASARAAVCAVAAFVVPYAAFLGWRYAVFGRLVPNTALAKAQDTPTWESFAGTGSLLSFAGWTAVLAGALVTGVALGRPGPVRTALPGVLVPLALTLAAFGVLNPDWMRMFRFATPVWALASLAVGIALTDQVERGSQRARIVAGVTVCTALLVSWSGQRERAASFQAHPTLPVCHVAHRYGAVFNEYAKRLELTDGTLLAPDLGGTLLTSDLAVRDLAGLTEPTIADAYANRDMTALRHHVLTTLRPTFIHTHGIWVTTPGLTVSRLTAAGYIRLFSEGTGGDWVRADAAPDPQRLAATRSWAAREVPRVLNRYERNPNAGCGELRPGLTLTTARLS</sequence>
<evidence type="ECO:0000313" key="3">
    <source>
        <dbReference type="Proteomes" id="UP000199063"/>
    </source>
</evidence>
<dbReference type="STRING" id="1196353.SAMN05444921_11916"/>
<reference evidence="3" key="1">
    <citation type="submission" date="2016-10" db="EMBL/GenBank/DDBJ databases">
        <authorList>
            <person name="Varghese N."/>
            <person name="Submissions S."/>
        </authorList>
    </citation>
    <scope>NUCLEOTIDE SEQUENCE [LARGE SCALE GENOMIC DNA]</scope>
    <source>
        <strain evidence="3">CGMCC 4.7042</strain>
    </source>
</reference>
<feature type="transmembrane region" description="Helical" evidence="1">
    <location>
        <begin position="217"/>
        <end position="237"/>
    </location>
</feature>
<keyword evidence="1" id="KW-0812">Transmembrane</keyword>
<evidence type="ECO:0008006" key="4">
    <source>
        <dbReference type="Google" id="ProtNLM"/>
    </source>
</evidence>
<feature type="transmembrane region" description="Helical" evidence="1">
    <location>
        <begin position="323"/>
        <end position="343"/>
    </location>
</feature>
<dbReference type="EMBL" id="FNHI01000019">
    <property type="protein sequence ID" value="SDN10087.1"/>
    <property type="molecule type" value="Genomic_DNA"/>
</dbReference>
<keyword evidence="1" id="KW-1133">Transmembrane helix</keyword>
<keyword evidence="3" id="KW-1185">Reference proteome</keyword>
<dbReference type="GeneID" id="40832326"/>
<feature type="transmembrane region" description="Helical" evidence="1">
    <location>
        <begin position="269"/>
        <end position="290"/>
    </location>
</feature>